<evidence type="ECO:0000313" key="1">
    <source>
        <dbReference type="EMBL" id="CAD9010584.1"/>
    </source>
</evidence>
<name>A0A7S1NC43_9EUGL</name>
<proteinExistence type="predicted"/>
<organism evidence="1">
    <name type="scientific">Eutreptiella gymnastica</name>
    <dbReference type="NCBI Taxonomy" id="73025"/>
    <lineage>
        <taxon>Eukaryota</taxon>
        <taxon>Discoba</taxon>
        <taxon>Euglenozoa</taxon>
        <taxon>Euglenida</taxon>
        <taxon>Spirocuta</taxon>
        <taxon>Euglenophyceae</taxon>
        <taxon>Eutreptiales</taxon>
        <taxon>Eutreptiaceae</taxon>
        <taxon>Eutreptiella</taxon>
    </lineage>
</organism>
<accession>A0A7S1NC43</accession>
<gene>
    <name evidence="1" type="ORF">EGYM00392_LOCUS21681</name>
</gene>
<dbReference type="EMBL" id="HBGA01058709">
    <property type="protein sequence ID" value="CAD9010584.1"/>
    <property type="molecule type" value="Transcribed_RNA"/>
</dbReference>
<reference evidence="1" key="1">
    <citation type="submission" date="2021-01" db="EMBL/GenBank/DDBJ databases">
        <authorList>
            <person name="Corre E."/>
            <person name="Pelletier E."/>
            <person name="Niang G."/>
            <person name="Scheremetjew M."/>
            <person name="Finn R."/>
            <person name="Kale V."/>
            <person name="Holt S."/>
            <person name="Cochrane G."/>
            <person name="Meng A."/>
            <person name="Brown T."/>
            <person name="Cohen L."/>
        </authorList>
    </citation>
    <scope>NUCLEOTIDE SEQUENCE</scope>
    <source>
        <strain evidence="1">NIES-381</strain>
    </source>
</reference>
<dbReference type="AlphaFoldDB" id="A0A7S1NC43"/>
<sequence length="167" mass="18351">MDDAGPSSSTFANQRTNIMQETKPDAAAVIGCTATRWTVEYGNSSQGRPHRESGRLAMITMYHRGSIVEREITINTKRCTSQQECTIHTTRHSGQITPDRSQRRLPFSSCHPHPLDGAVTCCQGGDLENHSFGSPCTLKCTRSQVGTGILSSRCNPRVDKTTLHLYG</sequence>
<protein>
    <submittedName>
        <fullName evidence="1">Uncharacterized protein</fullName>
    </submittedName>
</protein>